<reference evidence="5 6" key="1">
    <citation type="submission" date="2019-01" db="EMBL/GenBank/DDBJ databases">
        <title>Chengkuizengella sp. nov., isolated from deep-sea sediment of East Pacific Ocean.</title>
        <authorList>
            <person name="Yang J."/>
            <person name="Lai Q."/>
            <person name="Shao Z."/>
        </authorList>
    </citation>
    <scope>NUCLEOTIDE SEQUENCE [LARGE SCALE GENOMIC DNA]</scope>
    <source>
        <strain evidence="5 6">YPA3-1-1</strain>
    </source>
</reference>
<dbReference type="SMART" id="SM00382">
    <property type="entry name" value="AAA"/>
    <property type="match status" value="1"/>
</dbReference>
<dbReference type="GO" id="GO:0016887">
    <property type="term" value="F:ATP hydrolysis activity"/>
    <property type="evidence" value="ECO:0007669"/>
    <property type="project" value="TreeGrafter"/>
</dbReference>
<dbReference type="Pfam" id="PF00437">
    <property type="entry name" value="T2SSE"/>
    <property type="match status" value="1"/>
</dbReference>
<evidence type="ECO:0000259" key="4">
    <source>
        <dbReference type="SMART" id="SM00382"/>
    </source>
</evidence>
<organism evidence="5 6">
    <name type="scientific">Chengkuizengella marina</name>
    <dbReference type="NCBI Taxonomy" id="2507566"/>
    <lineage>
        <taxon>Bacteria</taxon>
        <taxon>Bacillati</taxon>
        <taxon>Bacillota</taxon>
        <taxon>Bacilli</taxon>
        <taxon>Bacillales</taxon>
        <taxon>Paenibacillaceae</taxon>
        <taxon>Chengkuizengella</taxon>
    </lineage>
</organism>
<evidence type="ECO:0000256" key="2">
    <source>
        <dbReference type="ARBA" id="ARBA00022741"/>
    </source>
</evidence>
<feature type="domain" description="AAA+ ATPase" evidence="4">
    <location>
        <begin position="307"/>
        <end position="430"/>
    </location>
</feature>
<accession>A0A6N9PYF5</accession>
<keyword evidence="3" id="KW-0067">ATP-binding</keyword>
<dbReference type="Gene3D" id="3.30.300.160">
    <property type="entry name" value="Type II secretion system, protein E, N-terminal domain"/>
    <property type="match status" value="1"/>
</dbReference>
<dbReference type="InterPro" id="IPR037257">
    <property type="entry name" value="T2SS_E_N_sf"/>
</dbReference>
<evidence type="ECO:0000313" key="5">
    <source>
        <dbReference type="EMBL" id="NBI27997.1"/>
    </source>
</evidence>
<protein>
    <submittedName>
        <fullName evidence="5">Type II secretion system protein GspE</fullName>
    </submittedName>
</protein>
<proteinExistence type="inferred from homology"/>
<dbReference type="FunFam" id="3.30.450.90:FF:000001">
    <property type="entry name" value="Type II secretion system ATPase GspE"/>
    <property type="match status" value="1"/>
</dbReference>
<dbReference type="InterPro" id="IPR007831">
    <property type="entry name" value="T2SS_GspE_N"/>
</dbReference>
<dbReference type="PANTHER" id="PTHR30258">
    <property type="entry name" value="TYPE II SECRETION SYSTEM PROTEIN GSPE-RELATED"/>
    <property type="match status" value="1"/>
</dbReference>
<evidence type="ECO:0000256" key="1">
    <source>
        <dbReference type="ARBA" id="ARBA00006611"/>
    </source>
</evidence>
<dbReference type="CDD" id="cd01129">
    <property type="entry name" value="PulE-GspE-like"/>
    <property type="match status" value="1"/>
</dbReference>
<dbReference type="OrthoDB" id="9808272at2"/>
<dbReference type="Pfam" id="PF05157">
    <property type="entry name" value="MshEN"/>
    <property type="match status" value="1"/>
</dbReference>
<dbReference type="EMBL" id="SIJB01000007">
    <property type="protein sequence ID" value="NBI27997.1"/>
    <property type="molecule type" value="Genomic_DNA"/>
</dbReference>
<dbReference type="Proteomes" id="UP000448943">
    <property type="component" value="Unassembled WGS sequence"/>
</dbReference>
<comment type="similarity">
    <text evidence="1">Belongs to the GSP E family.</text>
</comment>
<dbReference type="Gene3D" id="3.40.50.300">
    <property type="entry name" value="P-loop containing nucleotide triphosphate hydrolases"/>
    <property type="match status" value="1"/>
</dbReference>
<dbReference type="RefSeq" id="WP_160644488.1">
    <property type="nucleotide sequence ID" value="NZ_SIJB01000007.1"/>
</dbReference>
<evidence type="ECO:0000256" key="3">
    <source>
        <dbReference type="ARBA" id="ARBA00022840"/>
    </source>
</evidence>
<gene>
    <name evidence="5" type="ORF">ERL59_03360</name>
</gene>
<dbReference type="InterPro" id="IPR001482">
    <property type="entry name" value="T2SS/T4SS_dom"/>
</dbReference>
<dbReference type="FunFam" id="3.40.50.300:FF:000398">
    <property type="entry name" value="Type IV pilus assembly ATPase PilB"/>
    <property type="match status" value="1"/>
</dbReference>
<dbReference type="PANTHER" id="PTHR30258:SF1">
    <property type="entry name" value="PROTEIN TRANSPORT PROTEIN HOFB HOMOLOG"/>
    <property type="match status" value="1"/>
</dbReference>
<sequence length="565" mass="63945">MAVTKKRLGDLLVDSGLITSEQLKQSLTEQKDSNLKLGDLLIHKGMITEQQLIQALEFQLGIPHITLATYEIDMSLVNVISEQIAKKYQVIPIRKNGKKMLVAMVDPLDFFAIEDLRLLTGFIIEPALISKDELQSALANLYGLHESMNQVINDVKKDFDDIDETEITDKDSPVVRLVNEMIEQAVQLRVSDIHVDPMENRILIRYRIDGALRTERILPKNVQGILIARLKIMADLNIAERRHPQDGRIMINVDFKKVDIRVATLPTIHGEKVVLRILDLSQSVKQINNLNLNESNLQIFRNMLDQSHGMVLVTGPTGSGKTTTLYSALQHLNRNETNIITIEDPVEYQLDGINQVQVSSHTGLSFSKGLRSILRQDPNIVMVGEIRDIETIDISVRASLTGHLVFSTIHTNSAISTITRLREMGVEPYLISSSLIGIISQRLVRQICEQCKVTYEPSEQERIFLSEHGVFLKVLYKGKGCGVCNRTGYRGRIGIHEILWIDHQMRILILKNATSEEFRRYATKNGFISIFEDGLQKVNHGLTTLQEVIKEASIEKPILNSRKER</sequence>
<dbReference type="AlphaFoldDB" id="A0A6N9PYF5"/>
<name>A0A6N9PYF5_9BACL</name>
<keyword evidence="2" id="KW-0547">Nucleotide-binding</keyword>
<dbReference type="Gene3D" id="3.30.450.90">
    <property type="match status" value="1"/>
</dbReference>
<dbReference type="GO" id="GO:0005524">
    <property type="term" value="F:ATP binding"/>
    <property type="evidence" value="ECO:0007669"/>
    <property type="project" value="UniProtKB-KW"/>
</dbReference>
<dbReference type="FunFam" id="3.30.300.160:FF:000002">
    <property type="entry name" value="Type II secretion system protein E"/>
    <property type="match status" value="1"/>
</dbReference>
<evidence type="ECO:0000313" key="6">
    <source>
        <dbReference type="Proteomes" id="UP000448943"/>
    </source>
</evidence>
<dbReference type="SUPFAM" id="SSF160246">
    <property type="entry name" value="EspE N-terminal domain-like"/>
    <property type="match status" value="1"/>
</dbReference>
<dbReference type="SUPFAM" id="SSF52540">
    <property type="entry name" value="P-loop containing nucleoside triphosphate hydrolases"/>
    <property type="match status" value="1"/>
</dbReference>
<keyword evidence="6" id="KW-1185">Reference proteome</keyword>
<dbReference type="InterPro" id="IPR027417">
    <property type="entry name" value="P-loop_NTPase"/>
</dbReference>
<dbReference type="GO" id="GO:0005886">
    <property type="term" value="C:plasma membrane"/>
    <property type="evidence" value="ECO:0007669"/>
    <property type="project" value="TreeGrafter"/>
</dbReference>
<comment type="caution">
    <text evidence="5">The sequence shown here is derived from an EMBL/GenBank/DDBJ whole genome shotgun (WGS) entry which is preliminary data.</text>
</comment>
<dbReference type="InterPro" id="IPR003593">
    <property type="entry name" value="AAA+_ATPase"/>
</dbReference>